<name>A0A7X0J5G3_9SPHI</name>
<comment type="caution">
    <text evidence="2">The sequence shown here is derived from an EMBL/GenBank/DDBJ whole genome shotgun (WGS) entry which is preliminary data.</text>
</comment>
<dbReference type="Proteomes" id="UP000521017">
    <property type="component" value="Unassembled WGS sequence"/>
</dbReference>
<evidence type="ECO:0000313" key="3">
    <source>
        <dbReference type="Proteomes" id="UP000521017"/>
    </source>
</evidence>
<accession>A0A7X0J5G3</accession>
<sequence>MLKFKTFCFFTLITISGCSPGKKKDISSSPRDMMTLIPKIDKWMHDNKNDSPATWLGMRYHGKTLYEPINLIIIDTISRSAKASEDLIKHRFANAGFDTRQGHSANYKSKMDDQYFDQFPKLGSNEAFSNYIWSFTNDHARLFGPYQKDSIYFWTGAASRELGLAHNYLTFKGAVNEIKTQLVKFSSVKSLGQYNLNNTQNNTSDTTGDHDGKAEVLQIK</sequence>
<dbReference type="EMBL" id="JACHCC010000008">
    <property type="protein sequence ID" value="MBB6501009.1"/>
    <property type="molecule type" value="Genomic_DNA"/>
</dbReference>
<evidence type="ECO:0008006" key="4">
    <source>
        <dbReference type="Google" id="ProtNLM"/>
    </source>
</evidence>
<organism evidence="2 3">
    <name type="scientific">Pedobacter cryoconitis</name>
    <dbReference type="NCBI Taxonomy" id="188932"/>
    <lineage>
        <taxon>Bacteria</taxon>
        <taxon>Pseudomonadati</taxon>
        <taxon>Bacteroidota</taxon>
        <taxon>Sphingobacteriia</taxon>
        <taxon>Sphingobacteriales</taxon>
        <taxon>Sphingobacteriaceae</taxon>
        <taxon>Pedobacter</taxon>
    </lineage>
</organism>
<dbReference type="RefSeq" id="WP_184626350.1">
    <property type="nucleotide sequence ID" value="NZ_JACHCC010000008.1"/>
</dbReference>
<evidence type="ECO:0000313" key="2">
    <source>
        <dbReference type="EMBL" id="MBB6501009.1"/>
    </source>
</evidence>
<feature type="compositionally biased region" description="Polar residues" evidence="1">
    <location>
        <begin position="197"/>
        <end position="206"/>
    </location>
</feature>
<dbReference type="AlphaFoldDB" id="A0A7X0J5G3"/>
<reference evidence="2 3" key="1">
    <citation type="submission" date="2020-08" db="EMBL/GenBank/DDBJ databases">
        <title>Genomic Encyclopedia of Type Strains, Phase IV (KMG-V): Genome sequencing to study the core and pangenomes of soil and plant-associated prokaryotes.</title>
        <authorList>
            <person name="Whitman W."/>
        </authorList>
    </citation>
    <scope>NUCLEOTIDE SEQUENCE [LARGE SCALE GENOMIC DNA]</scope>
    <source>
        <strain evidence="2 3">M2T3</strain>
    </source>
</reference>
<dbReference type="PROSITE" id="PS51257">
    <property type="entry name" value="PROKAR_LIPOPROTEIN"/>
    <property type="match status" value="1"/>
</dbReference>
<gene>
    <name evidence="2" type="ORF">HDF25_003172</name>
</gene>
<proteinExistence type="predicted"/>
<protein>
    <recommendedName>
        <fullName evidence="4">Lipoprotein</fullName>
    </recommendedName>
</protein>
<evidence type="ECO:0000256" key="1">
    <source>
        <dbReference type="SAM" id="MobiDB-lite"/>
    </source>
</evidence>
<feature type="region of interest" description="Disordered" evidence="1">
    <location>
        <begin position="197"/>
        <end position="220"/>
    </location>
</feature>